<feature type="region of interest" description="Disordered" evidence="1">
    <location>
        <begin position="91"/>
        <end position="146"/>
    </location>
</feature>
<evidence type="ECO:0000313" key="5">
    <source>
        <dbReference type="Proteomes" id="UP000265515"/>
    </source>
</evidence>
<protein>
    <recommendedName>
        <fullName evidence="3">UBX domain-containing protein</fullName>
    </recommendedName>
</protein>
<dbReference type="OrthoDB" id="1920064at2759"/>
<dbReference type="GO" id="GO:0043130">
    <property type="term" value="F:ubiquitin binding"/>
    <property type="evidence" value="ECO:0007669"/>
    <property type="project" value="TreeGrafter"/>
</dbReference>
<organism evidence="4 5">
    <name type="scientific">Chara braunii</name>
    <name type="common">Braun's stonewort</name>
    <dbReference type="NCBI Taxonomy" id="69332"/>
    <lineage>
        <taxon>Eukaryota</taxon>
        <taxon>Viridiplantae</taxon>
        <taxon>Streptophyta</taxon>
        <taxon>Charophyceae</taxon>
        <taxon>Charales</taxon>
        <taxon>Characeae</taxon>
        <taxon>Chara</taxon>
    </lineage>
</organism>
<keyword evidence="5" id="KW-1185">Reference proteome</keyword>
<gene>
    <name evidence="4" type="ORF">CBR_g44455</name>
</gene>
<dbReference type="InterPro" id="IPR001012">
    <property type="entry name" value="UBX_dom"/>
</dbReference>
<dbReference type="SUPFAM" id="SSF54236">
    <property type="entry name" value="Ubiquitin-like"/>
    <property type="match status" value="1"/>
</dbReference>
<dbReference type="CDD" id="cd01767">
    <property type="entry name" value="UBX"/>
    <property type="match status" value="1"/>
</dbReference>
<evidence type="ECO:0000256" key="1">
    <source>
        <dbReference type="SAM" id="MobiDB-lite"/>
    </source>
</evidence>
<dbReference type="AlphaFoldDB" id="A0A388LXP7"/>
<dbReference type="GO" id="GO:0005783">
    <property type="term" value="C:endoplasmic reticulum"/>
    <property type="evidence" value="ECO:0007669"/>
    <property type="project" value="TreeGrafter"/>
</dbReference>
<proteinExistence type="predicted"/>
<dbReference type="PROSITE" id="PS50033">
    <property type="entry name" value="UBX"/>
    <property type="match status" value="1"/>
</dbReference>
<dbReference type="Pfam" id="PF00789">
    <property type="entry name" value="UBX"/>
    <property type="match status" value="1"/>
</dbReference>
<dbReference type="Proteomes" id="UP000265515">
    <property type="component" value="Unassembled WGS sequence"/>
</dbReference>
<dbReference type="InterPro" id="IPR050730">
    <property type="entry name" value="UBX_domain-protein"/>
</dbReference>
<feature type="domain" description="UBX" evidence="3">
    <location>
        <begin position="244"/>
        <end position="325"/>
    </location>
</feature>
<evidence type="ECO:0000256" key="2">
    <source>
        <dbReference type="SAM" id="Phobius"/>
    </source>
</evidence>
<evidence type="ECO:0000313" key="4">
    <source>
        <dbReference type="EMBL" id="GBG87002.1"/>
    </source>
</evidence>
<dbReference type="PANTHER" id="PTHR23322">
    <property type="entry name" value="FAS-ASSOCIATED PROTEIN"/>
    <property type="match status" value="1"/>
</dbReference>
<dbReference type="EMBL" id="BFEA01000590">
    <property type="protein sequence ID" value="GBG87002.1"/>
    <property type="molecule type" value="Genomic_DNA"/>
</dbReference>
<keyword evidence="2" id="KW-0472">Membrane</keyword>
<dbReference type="PANTHER" id="PTHR23322:SF1">
    <property type="entry name" value="FAS-ASSOCIATED FACTOR 2"/>
    <property type="match status" value="1"/>
</dbReference>
<name>A0A388LXP7_CHABU</name>
<feature type="transmembrane region" description="Helical" evidence="2">
    <location>
        <begin position="50"/>
        <end position="73"/>
    </location>
</feature>
<sequence length="339" mass="37165">MGVMRDIVAVVAAGAGAAAALSYWKGGSRDMAEVVRVAQAAAQGTDVRRLLLQSIFFVAVVSLATDFVIPALARGRVVGRRRRLSSAAARAAAAIENPRAPEETTSMGDDRAAGEVEQEEAEVGTLDARAEPSDLPSSSSSAPNLPAEAEKACIKVSQDIRRVREDQQQAMNDSNLAKSIQDEAYAASLQVDCAKESERRRQEIERQEEIRRTREEDRQKAAQEVIKLSKQAKRESLPPEPVADEPGRTMIGVRLLDSSVHRRSWHCSAYINQLYNWIDSLEAFTLQPEEYSLFTAFPRKELARQDWGGKSLEEGGLCPQSLVIVDKREAKSSSPSTLS</sequence>
<dbReference type="GO" id="GO:0036503">
    <property type="term" value="P:ERAD pathway"/>
    <property type="evidence" value="ECO:0007669"/>
    <property type="project" value="TreeGrafter"/>
</dbReference>
<reference evidence="4 5" key="1">
    <citation type="journal article" date="2018" name="Cell">
        <title>The Chara Genome: Secondary Complexity and Implications for Plant Terrestrialization.</title>
        <authorList>
            <person name="Nishiyama T."/>
            <person name="Sakayama H."/>
            <person name="Vries J.D."/>
            <person name="Buschmann H."/>
            <person name="Saint-Marcoux D."/>
            <person name="Ullrich K.K."/>
            <person name="Haas F.B."/>
            <person name="Vanderstraeten L."/>
            <person name="Becker D."/>
            <person name="Lang D."/>
            <person name="Vosolsobe S."/>
            <person name="Rombauts S."/>
            <person name="Wilhelmsson P.K.I."/>
            <person name="Janitza P."/>
            <person name="Kern R."/>
            <person name="Heyl A."/>
            <person name="Rumpler F."/>
            <person name="Villalobos L.I.A.C."/>
            <person name="Clay J.M."/>
            <person name="Skokan R."/>
            <person name="Toyoda A."/>
            <person name="Suzuki Y."/>
            <person name="Kagoshima H."/>
            <person name="Schijlen E."/>
            <person name="Tajeshwar N."/>
            <person name="Catarino B."/>
            <person name="Hetherington A.J."/>
            <person name="Saltykova A."/>
            <person name="Bonnot C."/>
            <person name="Breuninger H."/>
            <person name="Symeonidi A."/>
            <person name="Radhakrishnan G.V."/>
            <person name="Van Nieuwerburgh F."/>
            <person name="Deforce D."/>
            <person name="Chang C."/>
            <person name="Karol K.G."/>
            <person name="Hedrich R."/>
            <person name="Ulvskov P."/>
            <person name="Glockner G."/>
            <person name="Delwiche C.F."/>
            <person name="Petrasek J."/>
            <person name="Van de Peer Y."/>
            <person name="Friml J."/>
            <person name="Beilby M."/>
            <person name="Dolan L."/>
            <person name="Kohara Y."/>
            <person name="Sugano S."/>
            <person name="Fujiyama A."/>
            <person name="Delaux P.-M."/>
            <person name="Quint M."/>
            <person name="TheiBen G."/>
            <person name="Hagemann M."/>
            <person name="Harholt J."/>
            <person name="Dunand C."/>
            <person name="Zachgo S."/>
            <person name="Langdale J."/>
            <person name="Maumus F."/>
            <person name="Straeten D.V.D."/>
            <person name="Gould S.B."/>
            <person name="Rensing S.A."/>
        </authorList>
    </citation>
    <scope>NUCLEOTIDE SEQUENCE [LARGE SCALE GENOMIC DNA]</scope>
    <source>
        <strain evidence="4 5">S276</strain>
    </source>
</reference>
<evidence type="ECO:0000259" key="3">
    <source>
        <dbReference type="PROSITE" id="PS50033"/>
    </source>
</evidence>
<feature type="compositionally biased region" description="Low complexity" evidence="1">
    <location>
        <begin position="133"/>
        <end position="146"/>
    </location>
</feature>
<keyword evidence="2" id="KW-0812">Transmembrane</keyword>
<dbReference type="Gene3D" id="3.10.20.90">
    <property type="entry name" value="Phosphatidylinositol 3-kinase Catalytic Subunit, Chain A, domain 1"/>
    <property type="match status" value="1"/>
</dbReference>
<dbReference type="Gramene" id="GBG87002">
    <property type="protein sequence ID" value="GBG87002"/>
    <property type="gene ID" value="CBR_g44455"/>
</dbReference>
<dbReference type="InterPro" id="IPR029071">
    <property type="entry name" value="Ubiquitin-like_domsf"/>
</dbReference>
<comment type="caution">
    <text evidence="4">The sequence shown here is derived from an EMBL/GenBank/DDBJ whole genome shotgun (WGS) entry which is preliminary data.</text>
</comment>
<keyword evidence="2" id="KW-1133">Transmembrane helix</keyword>
<accession>A0A388LXP7</accession>